<organism evidence="2 3">
    <name type="scientific">Linum trigynum</name>
    <dbReference type="NCBI Taxonomy" id="586398"/>
    <lineage>
        <taxon>Eukaryota</taxon>
        <taxon>Viridiplantae</taxon>
        <taxon>Streptophyta</taxon>
        <taxon>Embryophyta</taxon>
        <taxon>Tracheophyta</taxon>
        <taxon>Spermatophyta</taxon>
        <taxon>Magnoliopsida</taxon>
        <taxon>eudicotyledons</taxon>
        <taxon>Gunneridae</taxon>
        <taxon>Pentapetalae</taxon>
        <taxon>rosids</taxon>
        <taxon>fabids</taxon>
        <taxon>Malpighiales</taxon>
        <taxon>Linaceae</taxon>
        <taxon>Linum</taxon>
    </lineage>
</organism>
<evidence type="ECO:0000313" key="2">
    <source>
        <dbReference type="EMBL" id="CAL1403964.1"/>
    </source>
</evidence>
<evidence type="ECO:0000256" key="1">
    <source>
        <dbReference type="SAM" id="MobiDB-lite"/>
    </source>
</evidence>
<gene>
    <name evidence="2" type="ORF">LTRI10_LOCUS43858</name>
</gene>
<name>A0AAV2G011_9ROSI</name>
<feature type="compositionally biased region" description="Pro residues" evidence="1">
    <location>
        <begin position="1"/>
        <end position="14"/>
    </location>
</feature>
<dbReference type="AlphaFoldDB" id="A0AAV2G011"/>
<keyword evidence="3" id="KW-1185">Reference proteome</keyword>
<protein>
    <submittedName>
        <fullName evidence="2">Uncharacterized protein</fullName>
    </submittedName>
</protein>
<reference evidence="2 3" key="1">
    <citation type="submission" date="2024-04" db="EMBL/GenBank/DDBJ databases">
        <authorList>
            <person name="Fracassetti M."/>
        </authorList>
    </citation>
    <scope>NUCLEOTIDE SEQUENCE [LARGE SCALE GENOMIC DNA]</scope>
</reference>
<dbReference type="Proteomes" id="UP001497516">
    <property type="component" value="Chromosome 7"/>
</dbReference>
<proteinExistence type="predicted"/>
<accession>A0AAV2G011</accession>
<dbReference type="EMBL" id="OZ034820">
    <property type="protein sequence ID" value="CAL1403964.1"/>
    <property type="molecule type" value="Genomic_DNA"/>
</dbReference>
<feature type="region of interest" description="Disordered" evidence="1">
    <location>
        <begin position="1"/>
        <end position="85"/>
    </location>
</feature>
<evidence type="ECO:0000313" key="3">
    <source>
        <dbReference type="Proteomes" id="UP001497516"/>
    </source>
</evidence>
<sequence length="128" mass="14102">MHPPNPSLPFPYPVLPQINKTQSQPPRPAAALNYRHLPPRPAVNQSRRPELRRRPKLSPSTKLTSACDCRRGEASNPLPPPRPAAATLLFSTRCRHRRPAAATLLRPAGGKSLSPSLLFWLSCADYTG</sequence>